<feature type="region of interest" description="Disordered" evidence="1">
    <location>
        <begin position="1"/>
        <end position="25"/>
    </location>
</feature>
<dbReference type="EMBL" id="JAFJMO010000015">
    <property type="protein sequence ID" value="KAJ8255612.1"/>
    <property type="molecule type" value="Genomic_DNA"/>
</dbReference>
<proteinExistence type="predicted"/>
<keyword evidence="3" id="KW-1185">Reference proteome</keyword>
<gene>
    <name evidence="2" type="ORF">COCON_G00194760</name>
</gene>
<accession>A0A9Q1D1C0</accession>
<dbReference type="AlphaFoldDB" id="A0A9Q1D1C0"/>
<dbReference type="Proteomes" id="UP001152803">
    <property type="component" value="Unassembled WGS sequence"/>
</dbReference>
<evidence type="ECO:0000313" key="2">
    <source>
        <dbReference type="EMBL" id="KAJ8255612.1"/>
    </source>
</evidence>
<name>A0A9Q1D1C0_CONCO</name>
<comment type="caution">
    <text evidence="2">The sequence shown here is derived from an EMBL/GenBank/DDBJ whole genome shotgun (WGS) entry which is preliminary data.</text>
</comment>
<reference evidence="2" key="1">
    <citation type="journal article" date="2023" name="Science">
        <title>Genome structures resolve the early diversification of teleost fishes.</title>
        <authorList>
            <person name="Parey E."/>
            <person name="Louis A."/>
            <person name="Montfort J."/>
            <person name="Bouchez O."/>
            <person name="Roques C."/>
            <person name="Iampietro C."/>
            <person name="Lluch J."/>
            <person name="Castinel A."/>
            <person name="Donnadieu C."/>
            <person name="Desvignes T."/>
            <person name="Floi Bucao C."/>
            <person name="Jouanno E."/>
            <person name="Wen M."/>
            <person name="Mejri S."/>
            <person name="Dirks R."/>
            <person name="Jansen H."/>
            <person name="Henkel C."/>
            <person name="Chen W.J."/>
            <person name="Zahm M."/>
            <person name="Cabau C."/>
            <person name="Klopp C."/>
            <person name="Thompson A.W."/>
            <person name="Robinson-Rechavi M."/>
            <person name="Braasch I."/>
            <person name="Lecointre G."/>
            <person name="Bobe J."/>
            <person name="Postlethwait J.H."/>
            <person name="Berthelot C."/>
            <person name="Roest Crollius H."/>
            <person name="Guiguen Y."/>
        </authorList>
    </citation>
    <scope>NUCLEOTIDE SEQUENCE</scope>
    <source>
        <strain evidence="2">Concon-B</strain>
    </source>
</reference>
<evidence type="ECO:0000313" key="3">
    <source>
        <dbReference type="Proteomes" id="UP001152803"/>
    </source>
</evidence>
<evidence type="ECO:0000256" key="1">
    <source>
        <dbReference type="SAM" id="MobiDB-lite"/>
    </source>
</evidence>
<protein>
    <submittedName>
        <fullName evidence="2">Uncharacterized protein</fullName>
    </submittedName>
</protein>
<organism evidence="2 3">
    <name type="scientific">Conger conger</name>
    <name type="common">Conger eel</name>
    <name type="synonym">Muraena conger</name>
    <dbReference type="NCBI Taxonomy" id="82655"/>
    <lineage>
        <taxon>Eukaryota</taxon>
        <taxon>Metazoa</taxon>
        <taxon>Chordata</taxon>
        <taxon>Craniata</taxon>
        <taxon>Vertebrata</taxon>
        <taxon>Euteleostomi</taxon>
        <taxon>Actinopterygii</taxon>
        <taxon>Neopterygii</taxon>
        <taxon>Teleostei</taxon>
        <taxon>Anguilliformes</taxon>
        <taxon>Congridae</taxon>
        <taxon>Conger</taxon>
    </lineage>
</organism>
<sequence>MTQCLLPHTGEAVEPSGRETASTPRAPLPLFPRCWGIKNQHCTLNIINNPGREVERERGGGKGGICVCEARLSLPTGLLPCFSFANSGFRCDGSSKGFFVAHKFTQSQ</sequence>